<dbReference type="EMBL" id="JAVHJO010000010">
    <property type="protein sequence ID" value="KAK6535115.1"/>
    <property type="molecule type" value="Genomic_DNA"/>
</dbReference>
<accession>A0AAV9X3B1</accession>
<evidence type="ECO:0000313" key="4">
    <source>
        <dbReference type="Proteomes" id="UP001365542"/>
    </source>
</evidence>
<name>A0AAV9X3B1_9PEZI</name>
<feature type="compositionally biased region" description="Polar residues" evidence="1">
    <location>
        <begin position="212"/>
        <end position="239"/>
    </location>
</feature>
<keyword evidence="2" id="KW-1133">Transmembrane helix</keyword>
<feature type="region of interest" description="Disordered" evidence="1">
    <location>
        <begin position="207"/>
        <end position="262"/>
    </location>
</feature>
<dbReference type="Proteomes" id="UP001365542">
    <property type="component" value="Unassembled WGS sequence"/>
</dbReference>
<evidence type="ECO:0008006" key="5">
    <source>
        <dbReference type="Google" id="ProtNLM"/>
    </source>
</evidence>
<comment type="caution">
    <text evidence="3">The sequence shown here is derived from an EMBL/GenBank/DDBJ whole genome shotgun (WGS) entry which is preliminary data.</text>
</comment>
<evidence type="ECO:0000313" key="3">
    <source>
        <dbReference type="EMBL" id="KAK6535115.1"/>
    </source>
</evidence>
<evidence type="ECO:0000256" key="1">
    <source>
        <dbReference type="SAM" id="MobiDB-lite"/>
    </source>
</evidence>
<organism evidence="3 4">
    <name type="scientific">Orbilia ellipsospora</name>
    <dbReference type="NCBI Taxonomy" id="2528407"/>
    <lineage>
        <taxon>Eukaryota</taxon>
        <taxon>Fungi</taxon>
        <taxon>Dikarya</taxon>
        <taxon>Ascomycota</taxon>
        <taxon>Pezizomycotina</taxon>
        <taxon>Orbiliomycetes</taxon>
        <taxon>Orbiliales</taxon>
        <taxon>Orbiliaceae</taxon>
        <taxon>Orbilia</taxon>
    </lineage>
</organism>
<keyword evidence="2" id="KW-0812">Transmembrane</keyword>
<dbReference type="AlphaFoldDB" id="A0AAV9X3B1"/>
<feature type="transmembrane region" description="Helical" evidence="2">
    <location>
        <begin position="268"/>
        <end position="289"/>
    </location>
</feature>
<evidence type="ECO:0000256" key="2">
    <source>
        <dbReference type="SAM" id="Phobius"/>
    </source>
</evidence>
<feature type="region of interest" description="Disordered" evidence="1">
    <location>
        <begin position="296"/>
        <end position="318"/>
    </location>
</feature>
<proteinExistence type="predicted"/>
<gene>
    <name evidence="3" type="ORF">TWF694_001600</name>
</gene>
<protein>
    <recommendedName>
        <fullName evidence="5">Mid2 domain-containing protein</fullName>
    </recommendedName>
</protein>
<feature type="compositionally biased region" description="Low complexity" evidence="1">
    <location>
        <begin position="240"/>
        <end position="255"/>
    </location>
</feature>
<keyword evidence="4" id="KW-1185">Reference proteome</keyword>
<reference evidence="3 4" key="1">
    <citation type="submission" date="2019-10" db="EMBL/GenBank/DDBJ databases">
        <authorList>
            <person name="Palmer J.M."/>
        </authorList>
    </citation>
    <scope>NUCLEOTIDE SEQUENCE [LARGE SCALE GENOMIC DNA]</scope>
    <source>
        <strain evidence="3 4">TWF694</strain>
    </source>
</reference>
<keyword evidence="2" id="KW-0472">Membrane</keyword>
<sequence>MSKLKWTRGKGLKSVAGLVIFFNGFYDRVAAQAITDSRASISVTLTAAGPLNTFIPPADCSKFSAYSTETLVFGENTRSFTITSFRQGCQYGGPRTTCCPPNYELGQYNSPGVCPNGYTTLDNIEFVAVTRQTEGIWITYPAVGTLTGKLCCPSATETIKYTADGPVPLCLASSVGPTITQRGSVVNQQSLYFASAVVVVPPGSHDPPLVTVSESDTSQAPTQQSQLAKISSESNQQLNESTASGAQSTQSQEATTKGESKSGLSGGAIAGIVIGIAIPIILVGLFSAYRLGKRTRERSGNNNQSGRQIRNGALDNGREPGVSAVVHIGGIQDMAKAG</sequence>